<feature type="compositionally biased region" description="Pro residues" evidence="3">
    <location>
        <begin position="1133"/>
        <end position="1144"/>
    </location>
</feature>
<feature type="compositionally biased region" description="Basic and acidic residues" evidence="3">
    <location>
        <begin position="819"/>
        <end position="835"/>
    </location>
</feature>
<name>A0A6J0V2C7_9SAUR</name>
<feature type="compositionally biased region" description="Basic and acidic residues" evidence="3">
    <location>
        <begin position="854"/>
        <end position="868"/>
    </location>
</feature>
<feature type="compositionally biased region" description="Basic and acidic residues" evidence="3">
    <location>
        <begin position="2059"/>
        <end position="2068"/>
    </location>
</feature>
<dbReference type="InterPro" id="IPR017930">
    <property type="entry name" value="Myb_dom"/>
</dbReference>
<feature type="compositionally biased region" description="Basic and acidic residues" evidence="3">
    <location>
        <begin position="2244"/>
        <end position="2261"/>
    </location>
</feature>
<sequence length="2556" mass="281324">MSSSGYPPNQGAFSTEQSRYPTHSVQYTFPGGRHQQEFAVPDFRASHLEVSQATQLLQQQQQQQQQLRRRPSLLSEFHPGSDRPQERRSGYESQFHPGPSQGDHDSLDSKRPRLDQVSESHYQRVSAAAVLPLAHQLQEGMRSSDLKKDPAFGGKHEGPPSPLSGQPCGEDQNSSPSKLSKEELIQSMDRVDREIAKVEQQILKLKKKQQQLEEEAAKPPEPERPVSPPPVEQKHRSIVQIIYDENRKKAEEAHKIFEGLGPKVELPLYNQPSDTKVYHENIKTNQVMRKKLILFFKRRNHARKQREQKICQRYDQLMEAWEKKVDRIENNPRRKAKESKTREYYEKQFPEIRKQREQQERFQRVGQRGAGLSATIARSEHEISEIIDGLSEQENNEKQMRQLSVIPPMMFDAEQRRVKFINMNGLMEDPMKVYKDRQFMNVWTDHEKEIFKEKFVQHPKNFGLIASYLERKNVPDCVLYYYLTKKNENYKALVRRNYGKRRGRNQVRCVECCEALGFTRLKKQQITRPSQEEKAEEKIEEEKAERTEKKEEEKRDEEEKDEKDDSKENLKEKDKVEAAPEEPEEREPTAAPRGRKTANSQGRRKGRITRSMTNEAAAANAAAAATEDPPPPLPPPPEPSSAEPVETSRWTEEEMEVAKKGLVEHGRNWAAIAKMVGTKSEAQCKNFYFNYKRRHNLDSLLQQYKQKSSRKPREEREVSQSESVASTVSAQEDEDIEASNEEENPEDSEGVENSSDTESAPSPSSAEAAKAPEDGPPADGVARVTGEAVAEEEEEAEGSGMKPGPGASPSATAAGAQDGKPDKKEGPHLEVKEEAATEAEEPMEVESGASLSDAKPEPDLAAHTKTEPAEPEPPLPEEVQVKTEKDAKEPEEEMPEEKPPPERMDFSLSQSAAATERSDPNSDNDSSATCSADEDVEGEPERQRMFTMDSKPSLLNPTGPLMVSSATKQGLMDLQQLQHRAAVIPPMVSSSSSSPQGLPPGIAMSGYTLFQQHIKAMHKSALLEPGQRQEPAELDGRPSASPCAPSKSPSVEWDGKSVAYMPYAEVKRAMEQEAQMQNAVARSSSPYRLSPREVSKASPQPDVNAARYSVPPVLQPAPHQVITNLPEGVRPPTTRPTRPPPPLIPSSKTVVPSEKPSFIMGGSISQGTPGTYLTSHGQASYGQEPAKPSVGSISLGLPRQQEANKSASMPYIKQEEFSPRSQNSQPEGLLVRAQHEGVVRGTTATIQEGSITRGTPTSKVSVETMPSLRGSITQGTPALSQSGIAADVLLKGTITRLATEESSPERCREEAGASKGHVIYEGKSGHIITYDTIGTRSPRTAHEMSLKRPYDAMEGNLKQGMPLRESPVSAPLEGLICRALPRGSPHADLKERTVLSGSIMQGTPRATAESYEEGLKYPKIKRESPPTRSFEGAITKGKPYDGVTTIKEMGRSVHEIPRQELLNQESHAAPEMVQSTRPIIEGSISQGTPIKYESSSGPSAIKHNVKSLITGPSKLPRAMPPLEMVSENIKAAERGKYEEAKAGEVRSRHTSVVSSGTSVLRSTLHEAPKSQVSPGIYEDANARRTPVNYQSMSRSSPMMNRVSEGSVSSGKPASHERKSTLTPTQRESVPSKSPVPGVDPVVAHSPFDPHHRGATPEVYRSHLPSHLDPAMQFHRAMDPATAYMFQRQLSPTPGYPSQYQLYAMENTRQTILNDYITSQQMQVNLRPDLARGLSPREQTLALPYAGARGIIDLNSMAPTILVPHPGGPSTPPMERITYIPGTQLAFPTRPYNPPSMSPGHPSHLAASAVANAEREREREREKERERERERERDRIASVPSELYLRPGAEQPGRPSSHGYIRSPSPSVRGQETILQQRPSIFQGSNGTSVITPLDPAAQLRIMQLPPGAPSMPQGLPASRYNTAADALAALVDAAASAPQMEVAKSKDGKHDGSRTEEAPGRRSVVSEQQQQQQQQQMEQKALETEKRVPPGPYASSAPSSASFSSGKSQSHPSSAIYSEAGKDRGPPSISKYEEELRTRGKTTITAANFIDVIITRQIASDKDARDRSSQSSDSSSSLSSSHRYEPPRDAIEVISPASSPAPPQEKMPSYPQEVPKMNQGERECGRPYEGPIHPYRPQQDSPSPPQPPQPPPPAQQGEGMGPVPRTHRLITLADHICQIITQDFARSQASSTQAPLPTPTSTFQTSAPTTIATTGRLKASSRYSPEMQPAPHQRPGSRVSPENLPDKNRGRLGKSPERSHVPSEPYEPISPPQAPASLEKQDSLLLLSQRSEPSEQRTDSRSPGSMSYLPSFFTKLESTSPMVKSKKQEIFRKLNSCGGGDSEMAAAQPGTEIFNLPAVTASGPVSARGHSFADPASNLGLEDIIRKALMGNFDDKGEDHHLLMTQPMGLVPGGPNPTLPANSETRREDANPSPNPGGGVGKQKLMGKSGSRKSKSPIPGQGYMGTERPSSVHSEGDYHRQTPVWSWEDRPSSTGSTQFPYNPLTMRMLSSTPPTSVACAPPSVSQAASHQPNRIWEREPAPLLSAQYETLSDSDD</sequence>
<feature type="region of interest" description="Disordered" evidence="3">
    <location>
        <begin position="2058"/>
        <end position="2164"/>
    </location>
</feature>
<feature type="compositionally biased region" description="Basic and acidic residues" evidence="3">
    <location>
        <begin position="215"/>
        <end position="224"/>
    </location>
</feature>
<evidence type="ECO:0000259" key="4">
    <source>
        <dbReference type="PROSITE" id="PS50090"/>
    </source>
</evidence>
<feature type="compositionally biased region" description="Pro residues" evidence="3">
    <location>
        <begin position="628"/>
        <end position="639"/>
    </location>
</feature>
<feature type="region of interest" description="Disordered" evidence="3">
    <location>
        <begin position="1123"/>
        <end position="1153"/>
    </location>
</feature>
<protein>
    <submittedName>
        <fullName evidence="8 9">Nuclear receptor corepressor 1 isoform X1</fullName>
    </submittedName>
</protein>
<dbReference type="SUPFAM" id="SSF46689">
    <property type="entry name" value="Homeodomain-like"/>
    <property type="match status" value="2"/>
</dbReference>
<organism evidence="7 8">
    <name type="scientific">Pogona vitticeps</name>
    <name type="common">central bearded dragon</name>
    <dbReference type="NCBI Taxonomy" id="103695"/>
    <lineage>
        <taxon>Eukaryota</taxon>
        <taxon>Metazoa</taxon>
        <taxon>Chordata</taxon>
        <taxon>Craniata</taxon>
        <taxon>Vertebrata</taxon>
        <taxon>Euteleostomi</taxon>
        <taxon>Lepidosauria</taxon>
        <taxon>Squamata</taxon>
        <taxon>Bifurcata</taxon>
        <taxon>Unidentata</taxon>
        <taxon>Episquamata</taxon>
        <taxon>Toxicofera</taxon>
        <taxon>Iguania</taxon>
        <taxon>Acrodonta</taxon>
        <taxon>Agamidae</taxon>
        <taxon>Amphibolurinae</taxon>
        <taxon>Pogona</taxon>
    </lineage>
</organism>
<dbReference type="Gene3D" id="1.10.10.60">
    <property type="entry name" value="Homeodomain-like"/>
    <property type="match status" value="1"/>
</dbReference>
<dbReference type="PANTHER" id="PTHR13992">
    <property type="entry name" value="NUCLEAR RECEPTOR CO-REPRESSOR RELATED NCOR"/>
    <property type="match status" value="1"/>
</dbReference>
<feature type="compositionally biased region" description="Basic and acidic residues" evidence="3">
    <location>
        <begin position="1812"/>
        <end position="1835"/>
    </location>
</feature>
<dbReference type="PROSITE" id="PS50090">
    <property type="entry name" value="MYB_LIKE"/>
    <property type="match status" value="1"/>
</dbReference>
<keyword evidence="8 9" id="KW-0675">Receptor</keyword>
<feature type="compositionally biased region" description="Basic and acidic residues" evidence="3">
    <location>
        <begin position="2082"/>
        <end position="2091"/>
    </location>
</feature>
<dbReference type="Gene3D" id="1.20.5.430">
    <property type="match status" value="1"/>
</dbReference>
<dbReference type="PROSITE" id="PS51293">
    <property type="entry name" value="SANT"/>
    <property type="match status" value="2"/>
</dbReference>
<evidence type="ECO:0000259" key="6">
    <source>
        <dbReference type="PROSITE" id="PS51294"/>
    </source>
</evidence>
<feature type="compositionally biased region" description="Polar residues" evidence="3">
    <location>
        <begin position="1"/>
        <end position="27"/>
    </location>
</feature>
<feature type="region of interest" description="Disordered" evidence="3">
    <location>
        <begin position="2288"/>
        <end position="2308"/>
    </location>
</feature>
<feature type="region of interest" description="Disordered" evidence="3">
    <location>
        <begin position="700"/>
        <end position="944"/>
    </location>
</feature>
<feature type="compositionally biased region" description="Polar residues" evidence="3">
    <location>
        <begin position="1620"/>
        <end position="1631"/>
    </location>
</feature>
<dbReference type="Proteomes" id="UP001652642">
    <property type="component" value="Chromosome 7"/>
</dbReference>
<dbReference type="PROSITE" id="PS51294">
    <property type="entry name" value="HTH_MYB"/>
    <property type="match status" value="1"/>
</dbReference>
<feature type="compositionally biased region" description="Basic and acidic residues" evidence="3">
    <location>
        <begin position="649"/>
        <end position="665"/>
    </location>
</feature>
<evidence type="ECO:0000256" key="2">
    <source>
        <dbReference type="ARBA" id="ARBA00023054"/>
    </source>
</evidence>
<dbReference type="InterPro" id="IPR009057">
    <property type="entry name" value="Homeodomain-like_sf"/>
</dbReference>
<feature type="compositionally biased region" description="Low complexity" evidence="3">
    <location>
        <begin position="2069"/>
        <end position="2081"/>
    </location>
</feature>
<feature type="region of interest" description="Disordered" evidence="3">
    <location>
        <begin position="1"/>
        <end position="122"/>
    </location>
</feature>
<keyword evidence="7" id="KW-1185">Reference proteome</keyword>
<feature type="domain" description="Myb-like" evidence="4">
    <location>
        <begin position="642"/>
        <end position="692"/>
    </location>
</feature>
<feature type="region of interest" description="Disordered" evidence="3">
    <location>
        <begin position="524"/>
        <end position="665"/>
    </location>
</feature>
<feature type="compositionally biased region" description="Basic and acidic residues" evidence="3">
    <location>
        <begin position="102"/>
        <end position="122"/>
    </location>
</feature>
<feature type="compositionally biased region" description="Low complexity" evidence="3">
    <location>
        <begin position="55"/>
        <end position="66"/>
    </location>
</feature>
<dbReference type="PANTHER" id="PTHR13992:SF5">
    <property type="entry name" value="NUCLEAR RECEPTOR COREPRESSOR 1"/>
    <property type="match status" value="1"/>
</dbReference>
<evidence type="ECO:0000313" key="8">
    <source>
        <dbReference type="RefSeq" id="XP_020664714.2"/>
    </source>
</evidence>
<comment type="similarity">
    <text evidence="1">Belongs to the N-CoR nuclear receptor corepressors family.</text>
</comment>
<feature type="compositionally biased region" description="Low complexity" evidence="3">
    <location>
        <begin position="1038"/>
        <end position="1050"/>
    </location>
</feature>
<dbReference type="GeneID" id="110087388"/>
<feature type="compositionally biased region" description="Polar residues" evidence="3">
    <location>
        <begin position="921"/>
        <end position="930"/>
    </location>
</feature>
<evidence type="ECO:0000313" key="7">
    <source>
        <dbReference type="Proteomes" id="UP001652642"/>
    </source>
</evidence>
<evidence type="ECO:0000256" key="1">
    <source>
        <dbReference type="ARBA" id="ARBA00010097"/>
    </source>
</evidence>
<dbReference type="SMART" id="SM00717">
    <property type="entry name" value="SANT"/>
    <property type="match status" value="2"/>
</dbReference>
<feature type="compositionally biased region" description="Basic and acidic residues" evidence="3">
    <location>
        <begin position="530"/>
        <end position="553"/>
    </location>
</feature>
<feature type="compositionally biased region" description="Basic and acidic residues" evidence="3">
    <location>
        <begin position="896"/>
        <end position="905"/>
    </location>
</feature>
<feature type="compositionally biased region" description="Basic and acidic residues" evidence="3">
    <location>
        <begin position="563"/>
        <end position="578"/>
    </location>
</feature>
<reference evidence="8 9" key="1">
    <citation type="submission" date="2025-05" db="UniProtKB">
        <authorList>
            <consortium name="RefSeq"/>
        </authorList>
    </citation>
    <scope>IDENTIFICATION</scope>
</reference>
<feature type="region of interest" description="Disordered" evidence="3">
    <location>
        <begin position="209"/>
        <end position="234"/>
    </location>
</feature>
<feature type="compositionally biased region" description="Polar residues" evidence="3">
    <location>
        <begin position="2523"/>
        <end position="2532"/>
    </location>
</feature>
<feature type="compositionally biased region" description="Low complexity" evidence="3">
    <location>
        <begin position="751"/>
        <end position="769"/>
    </location>
</feature>
<feature type="compositionally biased region" description="Polar residues" evidence="3">
    <location>
        <begin position="1075"/>
        <end position="1087"/>
    </location>
</feature>
<dbReference type="InterPro" id="IPR017884">
    <property type="entry name" value="SANT_dom"/>
</dbReference>
<feature type="compositionally biased region" description="Polar residues" evidence="3">
    <location>
        <begin position="2188"/>
        <end position="2213"/>
    </location>
</feature>
<dbReference type="InterPro" id="IPR001005">
    <property type="entry name" value="SANT/Myb"/>
</dbReference>
<feature type="region of interest" description="Disordered" evidence="3">
    <location>
        <begin position="1075"/>
        <end position="1103"/>
    </location>
</feature>
<gene>
    <name evidence="8 9" type="primary">NCOR1</name>
</gene>
<proteinExistence type="inferred from homology"/>
<feature type="compositionally biased region" description="Polar residues" evidence="3">
    <location>
        <begin position="1587"/>
        <end position="1611"/>
    </location>
</feature>
<feature type="compositionally biased region" description="Basic and acidic residues" evidence="3">
    <location>
        <begin position="2020"/>
        <end position="2038"/>
    </location>
</feature>
<feature type="region of interest" description="Disordered" evidence="3">
    <location>
        <begin position="1241"/>
        <end position="1261"/>
    </location>
</feature>
<feature type="region of interest" description="Disordered" evidence="3">
    <location>
        <begin position="1785"/>
        <end position="1869"/>
    </location>
</feature>
<feature type="compositionally biased region" description="Basic and acidic residues" evidence="3">
    <location>
        <begin position="142"/>
        <end position="158"/>
    </location>
</feature>
<evidence type="ECO:0000256" key="3">
    <source>
        <dbReference type="SAM" id="MobiDB-lite"/>
    </source>
</evidence>
<feature type="compositionally biased region" description="Acidic residues" evidence="3">
    <location>
        <begin position="731"/>
        <end position="750"/>
    </location>
</feature>
<feature type="compositionally biased region" description="Low complexity" evidence="3">
    <location>
        <begin position="1994"/>
        <end position="2010"/>
    </location>
</feature>
<dbReference type="InterPro" id="IPR051571">
    <property type="entry name" value="N-CoR_corepressor"/>
</dbReference>
<evidence type="ECO:0000259" key="5">
    <source>
        <dbReference type="PROSITE" id="PS51293"/>
    </source>
</evidence>
<feature type="domain" description="SANT" evidence="5">
    <location>
        <begin position="645"/>
        <end position="696"/>
    </location>
</feature>
<feature type="region of interest" description="Disordered" evidence="3">
    <location>
        <begin position="139"/>
        <end position="181"/>
    </location>
</feature>
<dbReference type="Gene3D" id="1.20.58.1880">
    <property type="match status" value="1"/>
</dbReference>
<feature type="compositionally biased region" description="Basic and acidic residues" evidence="3">
    <location>
        <begin position="879"/>
        <end position="888"/>
    </location>
</feature>
<dbReference type="RefSeq" id="XP_020664714.2">
    <property type="nucleotide sequence ID" value="XM_020809055.2"/>
</dbReference>
<feature type="region of interest" description="Disordered" evidence="3">
    <location>
        <begin position="1026"/>
        <end position="1051"/>
    </location>
</feature>
<feature type="region of interest" description="Disordered" evidence="3">
    <location>
        <begin position="1559"/>
        <end position="1639"/>
    </location>
</feature>
<feature type="region of interest" description="Disordered" evidence="3">
    <location>
        <begin position="2188"/>
        <end position="2276"/>
    </location>
</feature>
<accession>A0A6J0V2C7</accession>
<feature type="compositionally biased region" description="Pro residues" evidence="3">
    <location>
        <begin position="2142"/>
        <end position="2154"/>
    </location>
</feature>
<dbReference type="Pfam" id="PF00249">
    <property type="entry name" value="Myb_DNA-binding"/>
    <property type="match status" value="1"/>
</dbReference>
<dbReference type="CDD" id="cd00167">
    <property type="entry name" value="SANT"/>
    <property type="match status" value="2"/>
</dbReference>
<dbReference type="RefSeq" id="XP_072834734.1">
    <property type="nucleotide sequence ID" value="XM_072978633.1"/>
</dbReference>
<feature type="region of interest" description="Disordered" evidence="3">
    <location>
        <begin position="1939"/>
        <end position="2040"/>
    </location>
</feature>
<feature type="compositionally biased region" description="Low complexity" evidence="3">
    <location>
        <begin position="804"/>
        <end position="816"/>
    </location>
</feature>
<feature type="region of interest" description="Disordered" evidence="3">
    <location>
        <begin position="2405"/>
        <end position="2556"/>
    </location>
</feature>
<feature type="compositionally biased region" description="Basic and acidic residues" evidence="3">
    <location>
        <begin position="79"/>
        <end position="90"/>
    </location>
</feature>
<feature type="compositionally biased region" description="Polar residues" evidence="3">
    <location>
        <begin position="1242"/>
        <end position="1261"/>
    </location>
</feature>
<evidence type="ECO:0000313" key="9">
    <source>
        <dbReference type="RefSeq" id="XP_072834734.1"/>
    </source>
</evidence>
<dbReference type="OrthoDB" id="10258692at2759"/>
<feature type="domain" description="SANT" evidence="5">
    <location>
        <begin position="438"/>
        <end position="489"/>
    </location>
</feature>
<feature type="compositionally biased region" description="Low complexity" evidence="3">
    <location>
        <begin position="615"/>
        <end position="627"/>
    </location>
</feature>
<feature type="compositionally biased region" description="Basic and acidic residues" evidence="3">
    <location>
        <begin position="1943"/>
        <end position="1960"/>
    </location>
</feature>
<dbReference type="InterPro" id="IPR031557">
    <property type="entry name" value="N-CoR_GPS2_interact"/>
</dbReference>
<feature type="compositionally biased region" description="Polar residues" evidence="3">
    <location>
        <begin position="2547"/>
        <end position="2556"/>
    </location>
</feature>
<feature type="domain" description="HTH myb-type" evidence="6">
    <location>
        <begin position="649"/>
        <end position="696"/>
    </location>
</feature>
<keyword evidence="2" id="KW-0175">Coiled coil</keyword>
<dbReference type="Pfam" id="PF15784">
    <property type="entry name" value="GPS2_interact"/>
    <property type="match status" value="1"/>
</dbReference>